<name>A0ACB9MQS9_9MYRT</name>
<proteinExistence type="predicted"/>
<evidence type="ECO:0000313" key="1">
    <source>
        <dbReference type="EMBL" id="KAI4326481.1"/>
    </source>
</evidence>
<evidence type="ECO:0000313" key="2">
    <source>
        <dbReference type="Proteomes" id="UP001057402"/>
    </source>
</evidence>
<dbReference type="Proteomes" id="UP001057402">
    <property type="component" value="Chromosome 9"/>
</dbReference>
<gene>
    <name evidence="1" type="ORF">MLD38_031792</name>
</gene>
<sequence length="472" mass="53634">MLSDQVFMLLTRTLGKKVRTGNGDKSPSGSLASIFRAFIDTLCDAAEDGFVGGNSGWRKISELRDRLVEVRGEDEGVDVAGVSVGDGAVRVLEEKREFLLSRFGANPAVLELLKELRGYPGLALQVFRWRRKLADAGVPLTSEEYAKGISYAGRIKDINLAIELFTEANNRRLKATSTYNALMGAYMYNGLLDKCQSLFRDLQRDTSCSASIVTYNILLSVFGRMMLVDHMEATVREIESLGMAPNVSTYNNLIAGYLTAWMWDDMERVFHLMEESLVKPDINTYLLMLRGYAHSKNLEKMEETYKLVKDHVDEKEIPLIRTMISAYCRSTLTDKVMKEPMLDKMEDSIDDAFEHCTSVHTAGIMRAIVDTYFRCGTLDKLVQFVKRAEYAGWRICRSLYHCKMVMFGSRRRIEEMEGVLEEMENFNMYWTKKTFVIMYKAYLMSGKNHKAEQLKGLMCKCGHGIPTDVAPV</sequence>
<dbReference type="EMBL" id="CM042888">
    <property type="protein sequence ID" value="KAI4326481.1"/>
    <property type="molecule type" value="Genomic_DNA"/>
</dbReference>
<protein>
    <submittedName>
        <fullName evidence="1">Uncharacterized protein</fullName>
    </submittedName>
</protein>
<organism evidence="1 2">
    <name type="scientific">Melastoma candidum</name>
    <dbReference type="NCBI Taxonomy" id="119954"/>
    <lineage>
        <taxon>Eukaryota</taxon>
        <taxon>Viridiplantae</taxon>
        <taxon>Streptophyta</taxon>
        <taxon>Embryophyta</taxon>
        <taxon>Tracheophyta</taxon>
        <taxon>Spermatophyta</taxon>
        <taxon>Magnoliopsida</taxon>
        <taxon>eudicotyledons</taxon>
        <taxon>Gunneridae</taxon>
        <taxon>Pentapetalae</taxon>
        <taxon>rosids</taxon>
        <taxon>malvids</taxon>
        <taxon>Myrtales</taxon>
        <taxon>Melastomataceae</taxon>
        <taxon>Melastomatoideae</taxon>
        <taxon>Melastomateae</taxon>
        <taxon>Melastoma</taxon>
    </lineage>
</organism>
<reference evidence="2" key="1">
    <citation type="journal article" date="2023" name="Front. Plant Sci.">
        <title>Chromosomal-level genome assembly of Melastoma candidum provides insights into trichome evolution.</title>
        <authorList>
            <person name="Zhong Y."/>
            <person name="Wu W."/>
            <person name="Sun C."/>
            <person name="Zou P."/>
            <person name="Liu Y."/>
            <person name="Dai S."/>
            <person name="Zhou R."/>
        </authorList>
    </citation>
    <scope>NUCLEOTIDE SEQUENCE [LARGE SCALE GENOMIC DNA]</scope>
</reference>
<keyword evidence="2" id="KW-1185">Reference proteome</keyword>
<comment type="caution">
    <text evidence="1">The sequence shown here is derived from an EMBL/GenBank/DDBJ whole genome shotgun (WGS) entry which is preliminary data.</text>
</comment>
<accession>A0ACB9MQS9</accession>